<sequence>MDVVPAEPARMFPPTAPTLDLGIYLATPAILPGPPIITTVAAARLAAALTPYHYAALTAYQALAAALTAYHFPSPLPGMLFSEHHWMDYLDVLKEEIQCILLPQPMPAIPVPQVAQPAPVIAQAALQPPTPLPPPPVPQPPPPATLLPPRAQTPQAPSKSKPALDHHGQPIGKPGRYEHSMKRKQHLQGEAHYRKSHKMRTIDEPHT</sequence>
<feature type="region of interest" description="Disordered" evidence="1">
    <location>
        <begin position="125"/>
        <end position="207"/>
    </location>
</feature>
<dbReference type="Proteomes" id="UP000887565">
    <property type="component" value="Unplaced"/>
</dbReference>
<evidence type="ECO:0000313" key="3">
    <source>
        <dbReference type="WBParaSite" id="nRc.2.0.1.t33458-RA"/>
    </source>
</evidence>
<evidence type="ECO:0000313" key="2">
    <source>
        <dbReference type="Proteomes" id="UP000887565"/>
    </source>
</evidence>
<reference evidence="3" key="1">
    <citation type="submission" date="2022-11" db="UniProtKB">
        <authorList>
            <consortium name="WormBaseParasite"/>
        </authorList>
    </citation>
    <scope>IDENTIFICATION</scope>
</reference>
<protein>
    <submittedName>
        <fullName evidence="3">Uncharacterized protein</fullName>
    </submittedName>
</protein>
<accession>A0A915K549</accession>
<proteinExistence type="predicted"/>
<keyword evidence="2" id="KW-1185">Reference proteome</keyword>
<dbReference type="AlphaFoldDB" id="A0A915K549"/>
<dbReference type="WBParaSite" id="nRc.2.0.1.t33458-RA">
    <property type="protein sequence ID" value="nRc.2.0.1.t33458-RA"/>
    <property type="gene ID" value="nRc.2.0.1.g33458"/>
</dbReference>
<evidence type="ECO:0000256" key="1">
    <source>
        <dbReference type="SAM" id="MobiDB-lite"/>
    </source>
</evidence>
<name>A0A915K549_ROMCU</name>
<feature type="compositionally biased region" description="Pro residues" evidence="1">
    <location>
        <begin position="128"/>
        <end position="146"/>
    </location>
</feature>
<organism evidence="2 3">
    <name type="scientific">Romanomermis culicivorax</name>
    <name type="common">Nematode worm</name>
    <dbReference type="NCBI Taxonomy" id="13658"/>
    <lineage>
        <taxon>Eukaryota</taxon>
        <taxon>Metazoa</taxon>
        <taxon>Ecdysozoa</taxon>
        <taxon>Nematoda</taxon>
        <taxon>Enoplea</taxon>
        <taxon>Dorylaimia</taxon>
        <taxon>Mermithida</taxon>
        <taxon>Mermithoidea</taxon>
        <taxon>Mermithidae</taxon>
        <taxon>Romanomermis</taxon>
    </lineage>
</organism>